<dbReference type="EMBL" id="KN731284">
    <property type="protein sequence ID" value="KIH60096.1"/>
    <property type="molecule type" value="Genomic_DNA"/>
</dbReference>
<sequence length="65" mass="7398">MKAHQHPDFDEFVIATRCNPFSERVDEKGEWSVEKNLAGHSDYVRDVAWCPVISHSVYTIASCGM</sequence>
<protein>
    <submittedName>
        <fullName evidence="1">Uncharacterized protein</fullName>
    </submittedName>
</protein>
<accession>A0A0C2GSM2</accession>
<proteinExistence type="predicted"/>
<organism evidence="1 2">
    <name type="scientific">Ancylostoma duodenale</name>
    <dbReference type="NCBI Taxonomy" id="51022"/>
    <lineage>
        <taxon>Eukaryota</taxon>
        <taxon>Metazoa</taxon>
        <taxon>Ecdysozoa</taxon>
        <taxon>Nematoda</taxon>
        <taxon>Chromadorea</taxon>
        <taxon>Rhabditida</taxon>
        <taxon>Rhabditina</taxon>
        <taxon>Rhabditomorpha</taxon>
        <taxon>Strongyloidea</taxon>
        <taxon>Ancylostomatidae</taxon>
        <taxon>Ancylostomatinae</taxon>
        <taxon>Ancylostoma</taxon>
    </lineage>
</organism>
<evidence type="ECO:0000313" key="1">
    <source>
        <dbReference type="EMBL" id="KIH60096.1"/>
    </source>
</evidence>
<dbReference type="InterPro" id="IPR015943">
    <property type="entry name" value="WD40/YVTN_repeat-like_dom_sf"/>
</dbReference>
<feature type="non-terminal residue" evidence="1">
    <location>
        <position position="65"/>
    </location>
</feature>
<dbReference type="Proteomes" id="UP000054047">
    <property type="component" value="Unassembled WGS sequence"/>
</dbReference>
<dbReference type="Gene3D" id="2.130.10.10">
    <property type="entry name" value="YVTN repeat-like/Quinoprotein amine dehydrogenase"/>
    <property type="match status" value="1"/>
</dbReference>
<name>A0A0C2GSM2_9BILA</name>
<dbReference type="AlphaFoldDB" id="A0A0C2GSM2"/>
<evidence type="ECO:0000313" key="2">
    <source>
        <dbReference type="Proteomes" id="UP000054047"/>
    </source>
</evidence>
<keyword evidence="2" id="KW-1185">Reference proteome</keyword>
<gene>
    <name evidence="1" type="ORF">ANCDUO_09658</name>
</gene>
<reference evidence="1 2" key="1">
    <citation type="submission" date="2013-12" db="EMBL/GenBank/DDBJ databases">
        <title>Draft genome of the parsitic nematode Ancylostoma duodenale.</title>
        <authorList>
            <person name="Mitreva M."/>
        </authorList>
    </citation>
    <scope>NUCLEOTIDE SEQUENCE [LARGE SCALE GENOMIC DNA]</scope>
    <source>
        <strain evidence="1 2">Zhejiang</strain>
    </source>
</reference>